<dbReference type="GO" id="GO:0004672">
    <property type="term" value="F:protein kinase activity"/>
    <property type="evidence" value="ECO:0000318"/>
    <property type="project" value="GO_Central"/>
</dbReference>
<protein>
    <submittedName>
        <fullName evidence="7">Glr3986 protein</fullName>
    </submittedName>
</protein>
<dbReference type="InterPro" id="IPR029016">
    <property type="entry name" value="GAF-like_dom_sf"/>
</dbReference>
<dbReference type="AlphaFoldDB" id="Q7NE94"/>
<dbReference type="InterPro" id="IPR035965">
    <property type="entry name" value="PAS-like_dom_sf"/>
</dbReference>
<dbReference type="eggNOG" id="COG4585">
    <property type="taxonomic scope" value="Bacteria"/>
</dbReference>
<evidence type="ECO:0000313" key="7">
    <source>
        <dbReference type="EMBL" id="BAC91927.1"/>
    </source>
</evidence>
<dbReference type="InParanoid" id="Q7NE94"/>
<dbReference type="GO" id="GO:0000155">
    <property type="term" value="F:phosphorelay sensor kinase activity"/>
    <property type="evidence" value="ECO:0007669"/>
    <property type="project" value="InterPro"/>
</dbReference>
<dbReference type="PROSITE" id="PS50113">
    <property type="entry name" value="PAC"/>
    <property type="match status" value="1"/>
</dbReference>
<dbReference type="GO" id="GO:0005886">
    <property type="term" value="C:plasma membrane"/>
    <property type="evidence" value="ECO:0000318"/>
    <property type="project" value="GO_Central"/>
</dbReference>
<feature type="domain" description="Histidine kinase" evidence="4">
    <location>
        <begin position="568"/>
        <end position="655"/>
    </location>
</feature>
<dbReference type="SUPFAM" id="SSF55785">
    <property type="entry name" value="PYP-like sensor domain (PAS domain)"/>
    <property type="match status" value="2"/>
</dbReference>
<feature type="domain" description="PAS" evidence="5">
    <location>
        <begin position="31"/>
        <end position="76"/>
    </location>
</feature>
<dbReference type="PhylomeDB" id="Q7NE94"/>
<dbReference type="Pfam" id="PF08448">
    <property type="entry name" value="PAS_4"/>
    <property type="match status" value="1"/>
</dbReference>
<dbReference type="Gene3D" id="3.30.565.10">
    <property type="entry name" value="Histidine kinase-like ATPase, C-terminal domain"/>
    <property type="match status" value="1"/>
</dbReference>
<keyword evidence="8" id="KW-1185">Reference proteome</keyword>
<dbReference type="PROSITE" id="PS50109">
    <property type="entry name" value="HIS_KIN"/>
    <property type="match status" value="1"/>
</dbReference>
<dbReference type="OrthoDB" id="447151at2"/>
<dbReference type="InterPro" id="IPR013656">
    <property type="entry name" value="PAS_4"/>
</dbReference>
<dbReference type="InterPro" id="IPR013767">
    <property type="entry name" value="PAS_fold"/>
</dbReference>
<dbReference type="eggNOG" id="COG2202">
    <property type="taxonomic scope" value="Bacteria"/>
</dbReference>
<dbReference type="HOGENOM" id="CLU_432620_0_0_3"/>
<reference evidence="7 8" key="1">
    <citation type="journal article" date="2003" name="DNA Res.">
        <title>Complete genome structure of Gloeobacter violaceus PCC 7421, a cyanobacterium that lacks thylakoids.</title>
        <authorList>
            <person name="Nakamura Y."/>
            <person name="Kaneko T."/>
            <person name="Sato S."/>
            <person name="Mimuro M."/>
            <person name="Miyashita H."/>
            <person name="Tsuchiya T."/>
            <person name="Sasamoto S."/>
            <person name="Watanabe A."/>
            <person name="Kawashima K."/>
            <person name="Kishida Y."/>
            <person name="Kiyokawa C."/>
            <person name="Kohara M."/>
            <person name="Matsumoto M."/>
            <person name="Matsuno A."/>
            <person name="Nakazaki N."/>
            <person name="Shimpo S."/>
            <person name="Takeuchi C."/>
            <person name="Yamada M."/>
            <person name="Tabata S."/>
        </authorList>
    </citation>
    <scope>NUCLEOTIDE SEQUENCE [LARGE SCALE GENOMIC DNA]</scope>
    <source>
        <strain evidence="8">ATCC 29082 / PCC 7421</strain>
    </source>
</reference>
<dbReference type="Gene3D" id="1.20.5.1930">
    <property type="match status" value="1"/>
</dbReference>
<evidence type="ECO:0000256" key="3">
    <source>
        <dbReference type="ARBA" id="ARBA00023012"/>
    </source>
</evidence>
<dbReference type="GO" id="GO:0046983">
    <property type="term" value="F:protein dimerization activity"/>
    <property type="evidence" value="ECO:0007669"/>
    <property type="project" value="InterPro"/>
</dbReference>
<name>Q7NE94_GLOVI</name>
<evidence type="ECO:0000259" key="5">
    <source>
        <dbReference type="PROSITE" id="PS50112"/>
    </source>
</evidence>
<dbReference type="EMBL" id="BA000045">
    <property type="protein sequence ID" value="BAC91927.1"/>
    <property type="molecule type" value="Genomic_DNA"/>
</dbReference>
<accession>Q7NE94</accession>
<dbReference type="Pfam" id="PF00989">
    <property type="entry name" value="PAS"/>
    <property type="match status" value="1"/>
</dbReference>
<evidence type="ECO:0000313" key="8">
    <source>
        <dbReference type="Proteomes" id="UP000000557"/>
    </source>
</evidence>
<dbReference type="Pfam" id="PF02518">
    <property type="entry name" value="HATPase_c"/>
    <property type="match status" value="1"/>
</dbReference>
<reference evidence="7 8" key="2">
    <citation type="journal article" date="2003" name="DNA Res.">
        <title>Complete genome structure of Gloeobacter violaceus PCC 7421, a cyanobacterium that lacks thylakoids (supplement).</title>
        <authorList>
            <person name="Nakamura Y."/>
            <person name="Kaneko T."/>
            <person name="Sato S."/>
            <person name="Mimuro M."/>
            <person name="Miyashita H."/>
            <person name="Tsuchiya T."/>
            <person name="Sasamoto S."/>
            <person name="Watanabe A."/>
            <person name="Kawashima K."/>
            <person name="Kishida Y."/>
            <person name="Kiyokawa C."/>
            <person name="Kohara M."/>
            <person name="Matsumoto M."/>
            <person name="Matsuno A."/>
            <person name="Nakazaki N."/>
            <person name="Shimpo S."/>
            <person name="Takeuchi C."/>
            <person name="Yamada M."/>
            <person name="Tabata S."/>
        </authorList>
    </citation>
    <scope>NUCLEOTIDE SEQUENCE [LARGE SCALE GENOMIC DNA]</scope>
    <source>
        <strain evidence="8">ATCC 29082 / PCC 7421</strain>
    </source>
</reference>
<evidence type="ECO:0000259" key="4">
    <source>
        <dbReference type="PROSITE" id="PS50109"/>
    </source>
</evidence>
<dbReference type="InterPro" id="IPR003594">
    <property type="entry name" value="HATPase_dom"/>
</dbReference>
<gene>
    <name evidence="7" type="ordered locus">glr3986</name>
</gene>
<keyword evidence="2" id="KW-0418">Kinase</keyword>
<dbReference type="Proteomes" id="UP000000557">
    <property type="component" value="Chromosome"/>
</dbReference>
<dbReference type="SMART" id="SM00387">
    <property type="entry name" value="HATPase_c"/>
    <property type="match status" value="1"/>
</dbReference>
<dbReference type="InterPro" id="IPR000700">
    <property type="entry name" value="PAS-assoc_C"/>
</dbReference>
<dbReference type="CDD" id="cd16917">
    <property type="entry name" value="HATPase_UhpB-NarQ-NarX-like"/>
    <property type="match status" value="1"/>
</dbReference>
<dbReference type="InterPro" id="IPR005467">
    <property type="entry name" value="His_kinase_dom"/>
</dbReference>
<dbReference type="SUPFAM" id="SSF55781">
    <property type="entry name" value="GAF domain-like"/>
    <property type="match status" value="1"/>
</dbReference>
<dbReference type="Gene3D" id="3.30.450.40">
    <property type="match status" value="1"/>
</dbReference>
<dbReference type="Pfam" id="PF07730">
    <property type="entry name" value="HisKA_3"/>
    <property type="match status" value="1"/>
</dbReference>
<evidence type="ECO:0000256" key="2">
    <source>
        <dbReference type="ARBA" id="ARBA00022777"/>
    </source>
</evidence>
<dbReference type="NCBIfam" id="TIGR00229">
    <property type="entry name" value="sensory_box"/>
    <property type="match status" value="2"/>
</dbReference>
<dbReference type="InterPro" id="IPR050482">
    <property type="entry name" value="Sensor_HK_TwoCompSys"/>
</dbReference>
<dbReference type="Pfam" id="PF13185">
    <property type="entry name" value="GAF_2"/>
    <property type="match status" value="1"/>
</dbReference>
<keyword evidence="3" id="KW-0902">Two-component regulatory system</keyword>
<dbReference type="PANTHER" id="PTHR24421">
    <property type="entry name" value="NITRATE/NITRITE SENSOR PROTEIN NARX-RELATED"/>
    <property type="match status" value="1"/>
</dbReference>
<dbReference type="PANTHER" id="PTHR24421:SF62">
    <property type="entry name" value="SENSORY TRANSDUCTION HISTIDINE KINASE"/>
    <property type="match status" value="1"/>
</dbReference>
<feature type="domain" description="PAC" evidence="6">
    <location>
        <begin position="222"/>
        <end position="274"/>
    </location>
</feature>
<evidence type="ECO:0000256" key="1">
    <source>
        <dbReference type="ARBA" id="ARBA00022679"/>
    </source>
</evidence>
<dbReference type="InterPro" id="IPR011712">
    <property type="entry name" value="Sig_transdc_His_kin_sub3_dim/P"/>
</dbReference>
<dbReference type="InterPro" id="IPR003018">
    <property type="entry name" value="GAF"/>
</dbReference>
<dbReference type="eggNOG" id="COG2203">
    <property type="taxonomic scope" value="Bacteria"/>
</dbReference>
<dbReference type="eggNOG" id="COG3290">
    <property type="taxonomic scope" value="Bacteria"/>
</dbReference>
<dbReference type="EnsemblBacteria" id="BAC91927">
    <property type="protein sequence ID" value="BAC91927"/>
    <property type="gene ID" value="BAC91927"/>
</dbReference>
<sequence>MLVGRVPGSLDYGRQSYPASNCMFVRQDPVADTPLRLVLDAAPAPIFSVDRRGRCTYINRAAAELFGYPPHLLAGQFIARLILGVSDWRECPFCPPPGLQEPPAVARFIRGDGSTFAARYTRAPLVDGDWARGTVVTLEVLPEAAAPQARLDRFFAQSPLSMVLYALDGRVLSVNDAFRRMWGFDRIDGDYSVLRDPQLIQLGVMPYVERAFAGESTLMPPICYNAAALHPAGQEHWAQAFLYPIKDADGTVREVALIHQDVSDLKRAELLARGQIEALVDTLGALAAEPMLDSFLGQVLTTIATQLGVPLAEFWLTDFEDDLSVMHMTSWHGRILMGADQPDHPGACGKPLSEARDCEVYQQVYLHRRCLVLEDVPNNPVSVPFREWAAARGGIQTMLIVPLVLADRVIGSFSVCSTEKRVFLSQEIELAQALAHQATLAVQLTRLAEQGRRSAVLEERNRMARELHDTLMQGLAGIVVQLQAATDAGVADPLDGRDHIDRARTLARRSLAEARRSVRALRPQLLEQGDLGQALADLLQQSIYDNHTEARCEVRGTPFALPAEAENQLLRIAGEALSNALRHARANRVHVELDYERPQVRLVVADDGRGFDPDRVGTDRFGLVGMRERAERIGADLRLESVPGQGTRVAVTLVS</sequence>
<dbReference type="PROSITE" id="PS50112">
    <property type="entry name" value="PAS"/>
    <property type="match status" value="1"/>
</dbReference>
<dbReference type="SMART" id="SM00091">
    <property type="entry name" value="PAS"/>
    <property type="match status" value="2"/>
</dbReference>
<dbReference type="InterPro" id="IPR036890">
    <property type="entry name" value="HATPase_C_sf"/>
</dbReference>
<dbReference type="STRING" id="251221.gene:10761503"/>
<keyword evidence="1" id="KW-0808">Transferase</keyword>
<dbReference type="InterPro" id="IPR000014">
    <property type="entry name" value="PAS"/>
</dbReference>
<dbReference type="SUPFAM" id="SSF55874">
    <property type="entry name" value="ATPase domain of HSP90 chaperone/DNA topoisomerase II/histidine kinase"/>
    <property type="match status" value="1"/>
</dbReference>
<proteinExistence type="predicted"/>
<dbReference type="SMART" id="SM00065">
    <property type="entry name" value="GAF"/>
    <property type="match status" value="1"/>
</dbReference>
<dbReference type="GO" id="GO:0006355">
    <property type="term" value="P:regulation of DNA-templated transcription"/>
    <property type="evidence" value="ECO:0007669"/>
    <property type="project" value="InterPro"/>
</dbReference>
<dbReference type="CDD" id="cd00130">
    <property type="entry name" value="PAS"/>
    <property type="match status" value="1"/>
</dbReference>
<organism evidence="7 8">
    <name type="scientific">Gloeobacter violaceus (strain ATCC 29082 / PCC 7421)</name>
    <dbReference type="NCBI Taxonomy" id="251221"/>
    <lineage>
        <taxon>Bacteria</taxon>
        <taxon>Bacillati</taxon>
        <taxon>Cyanobacteriota</taxon>
        <taxon>Cyanophyceae</taxon>
        <taxon>Gloeobacterales</taxon>
        <taxon>Gloeobacteraceae</taxon>
        <taxon>Gloeobacter</taxon>
    </lineage>
</organism>
<evidence type="ECO:0000259" key="6">
    <source>
        <dbReference type="PROSITE" id="PS50113"/>
    </source>
</evidence>
<dbReference type="Gene3D" id="3.30.450.20">
    <property type="entry name" value="PAS domain"/>
    <property type="match status" value="2"/>
</dbReference>
<dbReference type="KEGG" id="gvi:glr3986"/>